<evidence type="ECO:0000256" key="1">
    <source>
        <dbReference type="SAM" id="Coils"/>
    </source>
</evidence>
<dbReference type="InterPro" id="IPR011990">
    <property type="entry name" value="TPR-like_helical_dom_sf"/>
</dbReference>
<organism evidence="2 3">
    <name type="scientific">Syncephalastrum racemosum</name>
    <name type="common">Filamentous fungus</name>
    <dbReference type="NCBI Taxonomy" id="13706"/>
    <lineage>
        <taxon>Eukaryota</taxon>
        <taxon>Fungi</taxon>
        <taxon>Fungi incertae sedis</taxon>
        <taxon>Mucoromycota</taxon>
        <taxon>Mucoromycotina</taxon>
        <taxon>Mucoromycetes</taxon>
        <taxon>Mucorales</taxon>
        <taxon>Syncephalastraceae</taxon>
        <taxon>Syncephalastrum</taxon>
    </lineage>
</organism>
<gene>
    <name evidence="2" type="ORF">BCR43DRAFT_442053</name>
</gene>
<protein>
    <submittedName>
        <fullName evidence="2">Outer membrane protein Iml2/Tetratricopeptide repeat protein 39</fullName>
    </submittedName>
</protein>
<dbReference type="EMBL" id="MCGN01000007">
    <property type="protein sequence ID" value="ORY94691.1"/>
    <property type="molecule type" value="Genomic_DNA"/>
</dbReference>
<evidence type="ECO:0000313" key="3">
    <source>
        <dbReference type="Proteomes" id="UP000242180"/>
    </source>
</evidence>
<dbReference type="Proteomes" id="UP000242180">
    <property type="component" value="Unassembled WGS sequence"/>
</dbReference>
<dbReference type="GO" id="GO:0005829">
    <property type="term" value="C:cytosol"/>
    <property type="evidence" value="ECO:0007669"/>
    <property type="project" value="TreeGrafter"/>
</dbReference>
<keyword evidence="3" id="KW-1185">Reference proteome</keyword>
<comment type="caution">
    <text evidence="2">The sequence shown here is derived from an EMBL/GenBank/DDBJ whole genome shotgun (WGS) entry which is preliminary data.</text>
</comment>
<accession>A0A1X2H846</accession>
<dbReference type="AlphaFoldDB" id="A0A1X2H846"/>
<dbReference type="InParanoid" id="A0A1X2H846"/>
<dbReference type="PANTHER" id="PTHR31859:SF1">
    <property type="entry name" value="TETRATRICOPEPTIDE REPEAT PROTEIN 39C"/>
    <property type="match status" value="1"/>
</dbReference>
<dbReference type="Gene3D" id="1.25.40.10">
    <property type="entry name" value="Tetratricopeptide repeat domain"/>
    <property type="match status" value="1"/>
</dbReference>
<dbReference type="SUPFAM" id="SSF48452">
    <property type="entry name" value="TPR-like"/>
    <property type="match status" value="1"/>
</dbReference>
<proteinExistence type="predicted"/>
<dbReference type="InterPro" id="IPR019412">
    <property type="entry name" value="IML2/TPR_39"/>
</dbReference>
<dbReference type="GO" id="GO:0005741">
    <property type="term" value="C:mitochondrial outer membrane"/>
    <property type="evidence" value="ECO:0007669"/>
    <property type="project" value="TreeGrafter"/>
</dbReference>
<reference evidence="2 3" key="1">
    <citation type="submission" date="2016-07" db="EMBL/GenBank/DDBJ databases">
        <title>Pervasive Adenine N6-methylation of Active Genes in Fungi.</title>
        <authorList>
            <consortium name="DOE Joint Genome Institute"/>
            <person name="Mondo S.J."/>
            <person name="Dannebaum R.O."/>
            <person name="Kuo R.C."/>
            <person name="Labutti K."/>
            <person name="Haridas S."/>
            <person name="Kuo A."/>
            <person name="Salamov A."/>
            <person name="Ahrendt S.R."/>
            <person name="Lipzen A."/>
            <person name="Sullivan W."/>
            <person name="Andreopoulos W.B."/>
            <person name="Clum A."/>
            <person name="Lindquist E."/>
            <person name="Daum C."/>
            <person name="Ramamoorthy G.K."/>
            <person name="Gryganskyi A."/>
            <person name="Culley D."/>
            <person name="Magnuson J.K."/>
            <person name="James T.Y."/>
            <person name="O'Malley M.A."/>
            <person name="Stajich J.E."/>
            <person name="Spatafora J.W."/>
            <person name="Visel A."/>
            <person name="Grigoriev I.V."/>
        </authorList>
    </citation>
    <scope>NUCLEOTIDE SEQUENCE [LARGE SCALE GENOMIC DNA]</scope>
    <source>
        <strain evidence="2 3">NRRL 2496</strain>
    </source>
</reference>
<keyword evidence="1" id="KW-0175">Coiled coil</keyword>
<dbReference type="PANTHER" id="PTHR31859">
    <property type="entry name" value="TETRATRICOPEPTIDE REPEAT PROTEIN 39 FAMILY MEMBER"/>
    <property type="match status" value="1"/>
</dbReference>
<dbReference type="OrthoDB" id="43460at2759"/>
<sequence length="594" mass="68635">MVNDILEVRKALDFFLDSRISEAEAILAPKKTQSMYYSLGYGFILFLKCVMTFENADIERTMEALKHTIHLANAQRKRDGGWLDNITTWVKGNNVASLKSMTRIHRHAELVYAEAYLLKALLSIIHDESIVAFLREGLNIRASYNTYRNLERYIEFVREEAAAGHDISIYQLDDHFTSGVGLGIGCFNIILSLLPSTVVKVAEFMGFTSDREHGLQVLEAVGKWDRKAADIPRLQGPDEGLRRQLCDMVTIMYHVVLSKMVPLSDIDQPFAERVLDYNLKLYPSGVFFLYFSGRLLISQGKLEEAKEQYKKAIHTQEDWKQLQHICYWELGVIAILQHDWKESYRIYDKLSKESNWSKAVYTYLKALSLYMEPEIAKDTKETVDELMKKVNGSKQKIAGKSIPMEKFVSRKARKFVAQKDYLLLPDLEIMNAFTAFDFMPEEILRKNLGRVDKAIEDLEKDKEQAHNHYDDLCLAHYLRAQIVRILLQLGEQDSALHETHKKSLEIVFDNASKVELDHYIYYFARYEKARMLINDEKYSEAEAEIQVILRSAEKGQYSIGAGPHAKNKYSLENALVFKCHNCKAKIDETKKKEQ</sequence>
<evidence type="ECO:0000313" key="2">
    <source>
        <dbReference type="EMBL" id="ORY94691.1"/>
    </source>
</evidence>
<name>A0A1X2H846_SYNRA</name>
<dbReference type="GO" id="GO:0005634">
    <property type="term" value="C:nucleus"/>
    <property type="evidence" value="ECO:0007669"/>
    <property type="project" value="TreeGrafter"/>
</dbReference>
<dbReference type="OMA" id="MIYKELH"/>
<dbReference type="Pfam" id="PF10300">
    <property type="entry name" value="Iml2-TPR_39"/>
    <property type="match status" value="1"/>
</dbReference>
<feature type="coiled-coil region" evidence="1">
    <location>
        <begin position="441"/>
        <end position="475"/>
    </location>
</feature>